<dbReference type="Proteomes" id="UP000011135">
    <property type="component" value="Unassembled WGS sequence"/>
</dbReference>
<dbReference type="SUPFAM" id="SSF81296">
    <property type="entry name" value="E set domains"/>
    <property type="match status" value="5"/>
</dbReference>
<dbReference type="EMBL" id="AMZN01000095">
    <property type="protein sequence ID" value="ELR68730.1"/>
    <property type="molecule type" value="Genomic_DNA"/>
</dbReference>
<organism evidence="3 4">
    <name type="scientific">Fulvivirga imtechensis AK7</name>
    <dbReference type="NCBI Taxonomy" id="1237149"/>
    <lineage>
        <taxon>Bacteria</taxon>
        <taxon>Pseudomonadati</taxon>
        <taxon>Bacteroidota</taxon>
        <taxon>Cytophagia</taxon>
        <taxon>Cytophagales</taxon>
        <taxon>Fulvivirgaceae</taxon>
        <taxon>Fulvivirga</taxon>
    </lineage>
</organism>
<dbReference type="InterPro" id="IPR052387">
    <property type="entry name" value="Fibrocystin"/>
</dbReference>
<feature type="domain" description="IPT/TIG" evidence="2">
    <location>
        <begin position="27"/>
        <end position="108"/>
    </location>
</feature>
<dbReference type="SUPFAM" id="SSF49265">
    <property type="entry name" value="Fibronectin type III"/>
    <property type="match status" value="1"/>
</dbReference>
<dbReference type="Pfam" id="PF01833">
    <property type="entry name" value="TIG"/>
    <property type="match status" value="5"/>
</dbReference>
<dbReference type="InterPro" id="IPR013783">
    <property type="entry name" value="Ig-like_fold"/>
</dbReference>
<reference evidence="3 4" key="1">
    <citation type="submission" date="2012-12" db="EMBL/GenBank/DDBJ databases">
        <title>Genome assembly of Fulvivirga imtechensis AK7.</title>
        <authorList>
            <person name="Nupur N."/>
            <person name="Khatri I."/>
            <person name="Kumar R."/>
            <person name="Subramanian S."/>
            <person name="Pinnaka A."/>
        </authorList>
    </citation>
    <scope>NUCLEOTIDE SEQUENCE [LARGE SCALE GENOMIC DNA]</scope>
    <source>
        <strain evidence="3 4">AK7</strain>
    </source>
</reference>
<feature type="domain" description="IPT/TIG" evidence="2">
    <location>
        <begin position="357"/>
        <end position="438"/>
    </location>
</feature>
<dbReference type="InterPro" id="IPR002909">
    <property type="entry name" value="IPT_dom"/>
</dbReference>
<dbReference type="SMART" id="SM00429">
    <property type="entry name" value="IPT"/>
    <property type="match status" value="5"/>
</dbReference>
<protein>
    <recommendedName>
        <fullName evidence="2">IPT/TIG domain-containing protein</fullName>
    </recommendedName>
</protein>
<name>L8JIU4_9BACT</name>
<feature type="domain" description="IPT/TIG" evidence="2">
    <location>
        <begin position="274"/>
        <end position="355"/>
    </location>
</feature>
<dbReference type="eggNOG" id="COG4704">
    <property type="taxonomic scope" value="Bacteria"/>
</dbReference>
<dbReference type="Gene3D" id="2.60.40.10">
    <property type="entry name" value="Immunoglobulins"/>
    <property type="match status" value="5"/>
</dbReference>
<dbReference type="AlphaFoldDB" id="L8JIU4"/>
<evidence type="ECO:0000313" key="4">
    <source>
        <dbReference type="Proteomes" id="UP000011135"/>
    </source>
</evidence>
<proteinExistence type="predicted"/>
<evidence type="ECO:0000259" key="2">
    <source>
        <dbReference type="SMART" id="SM00429"/>
    </source>
</evidence>
<comment type="caution">
    <text evidence="3">The sequence shown here is derived from an EMBL/GenBank/DDBJ whole genome shotgun (WGS) entry which is preliminary data.</text>
</comment>
<dbReference type="PANTHER" id="PTHR46769:SF2">
    <property type="entry name" value="FIBROCYSTIN-L ISOFORM 2 PRECURSOR-RELATED"/>
    <property type="match status" value="1"/>
</dbReference>
<keyword evidence="4" id="KW-1185">Reference proteome</keyword>
<dbReference type="eggNOG" id="COG5492">
    <property type="taxonomic scope" value="Bacteria"/>
</dbReference>
<dbReference type="PROSITE" id="PS51257">
    <property type="entry name" value="PROKAR_LIPOPROTEIN"/>
    <property type="match status" value="1"/>
</dbReference>
<feature type="domain" description="IPT/TIG" evidence="2">
    <location>
        <begin position="191"/>
        <end position="272"/>
    </location>
</feature>
<keyword evidence="1" id="KW-0732">Signal</keyword>
<sequence length="736" mass="77559">MRLKQIYFLLACFLLLFSCRDDEQMPSPIIQDFEPKQGVEGSTFVIIGKNFGNVPSRNIVSIGDIIAEVTDASSSRLTVKVPDSAETGLLSVTHNQQTTVSSDSFKVIYAPIIQSFLPEKGTAGTEVTIAGSNFCPQNIEVKFNGVLADVVQAAPSALKVTVPVGATTGSISITCNGLTAESQDHFTVISSPVIESFSPAIGPEGAEITILGNNFSSNAQANEVKFNGVLADVVEAEASSLKVTVPVGATTGSISITCNGLTAESQDHFTIINTPVIESFSPVIGPEGTEVTILGNNFSSNAQDNEVKFNGVLADVVEATASSLKVTVPVGATTGSIGITCNGLTAESQDYFTVISSPIIESFSPVMGPEGAEVTILGNNFSSNAQDNIVQFNNVAAEVITSSITLLTAIVPSGATTGFLTVTSNGLTTESESDFVVTTLPEVTTTSIYNITNVTAEAGGNITSDGGATILARGLCWSTTPTPTIDDYKTADGGGNGTYYRILTGLTPGTTYFLRAYATNNVGTAYGEELSFATMISTTGTVEDADGNIYSTVVIGTQNWMSENLKVTRYQNGDAIPVVTDQTTWYELTTGAMCYYDNDQTAYEDPYGALYNGYVVTNGEVCPDGWHVPTKEDWESLFESLGGKEVAGGKMKEAGYDHWNSGNTEADNTSGFTALGAGSRYTGDARFINMGIYTIFWSSSPSLYGNYDVPLYSSSSEASIGGSVKRGGYSIRCIQD</sequence>
<dbReference type="InterPro" id="IPR014756">
    <property type="entry name" value="Ig_E-set"/>
</dbReference>
<evidence type="ECO:0000256" key="1">
    <source>
        <dbReference type="ARBA" id="ARBA00022729"/>
    </source>
</evidence>
<dbReference type="STRING" id="1237149.C900_05913"/>
<dbReference type="eggNOG" id="COG4677">
    <property type="taxonomic scope" value="Bacteria"/>
</dbReference>
<dbReference type="NCBIfam" id="TIGR02145">
    <property type="entry name" value="Fib_succ_major"/>
    <property type="match status" value="1"/>
</dbReference>
<gene>
    <name evidence="3" type="ORF">C900_05913</name>
</gene>
<dbReference type="RefSeq" id="WP_009582994.1">
    <property type="nucleotide sequence ID" value="NZ_AMZN01000095.1"/>
</dbReference>
<evidence type="ECO:0000313" key="3">
    <source>
        <dbReference type="EMBL" id="ELR68730.1"/>
    </source>
</evidence>
<dbReference type="InterPro" id="IPR011871">
    <property type="entry name" value="Fib_succ_major"/>
</dbReference>
<feature type="domain" description="IPT/TIG" evidence="2">
    <location>
        <begin position="110"/>
        <end position="189"/>
    </location>
</feature>
<dbReference type="eggNOG" id="COG5184">
    <property type="taxonomic scope" value="Bacteria"/>
</dbReference>
<dbReference type="PANTHER" id="PTHR46769">
    <property type="entry name" value="POLYCYSTIC KIDNEY AND HEPATIC DISEASE 1 (AUTOSOMAL RECESSIVE)-LIKE 1"/>
    <property type="match status" value="1"/>
</dbReference>
<dbReference type="CDD" id="cd00603">
    <property type="entry name" value="IPT_PCSR"/>
    <property type="match status" value="4"/>
</dbReference>
<accession>L8JIU4</accession>
<dbReference type="InterPro" id="IPR036116">
    <property type="entry name" value="FN3_sf"/>
</dbReference>
<dbReference type="Pfam" id="PF09603">
    <property type="entry name" value="Fib_succ_major"/>
    <property type="match status" value="1"/>
</dbReference>